<evidence type="ECO:0000313" key="1">
    <source>
        <dbReference type="EMBL" id="SMC73800.1"/>
    </source>
</evidence>
<proteinExistence type="predicted"/>
<sequence>MEQTYVFMTDSDSDLPFHLKEQYDIPVVYMPYALDGKEYFDDLGQMLDHKSYFTAMRNGAVPVTSALNEAAYMDYFEPILKEKDLLFVAFSSKLSCTLQAVYSAREKLLEQYPERKFIVVDTLRISGPMTLLVLKAHEMYRAGKSIEEVASWLEENKLRAQAYFIVDDLKYLKRGGRISATAATVGTMLDLKPIISEAVDGTLSANDKIRGRKKAIAFIVDKMLEFAPDPEESPIIVLNADCLEDAERVKTLIEQKLPGANVLIENVGPVIGAHAGPGTIALCFIGTKPQV</sequence>
<gene>
    <name evidence="1" type="ORF">SAMN06297397_2282</name>
</gene>
<comment type="caution">
    <text evidence="1">The sequence shown here is derived from an EMBL/GenBank/DDBJ whole genome shotgun (WGS) entry which is preliminary data.</text>
</comment>
<dbReference type="EMBL" id="FWXZ01000004">
    <property type="protein sequence ID" value="SMC73800.1"/>
    <property type="molecule type" value="Genomic_DNA"/>
</dbReference>
<protein>
    <submittedName>
        <fullName evidence="1">EDD domain protein, DegV family</fullName>
    </submittedName>
</protein>
<name>A0AC61PN65_9FIRM</name>
<keyword evidence="2" id="KW-1185">Reference proteome</keyword>
<organism evidence="1 2">
    <name type="scientific">Aristaeella lactis</name>
    <dbReference type="NCBI Taxonomy" id="3046383"/>
    <lineage>
        <taxon>Bacteria</taxon>
        <taxon>Bacillati</taxon>
        <taxon>Bacillota</taxon>
        <taxon>Clostridia</taxon>
        <taxon>Eubacteriales</taxon>
        <taxon>Aristaeellaceae</taxon>
        <taxon>Aristaeella</taxon>
    </lineage>
</organism>
<accession>A0AC61PN65</accession>
<dbReference type="Proteomes" id="UP000192328">
    <property type="component" value="Unassembled WGS sequence"/>
</dbReference>
<evidence type="ECO:0000313" key="2">
    <source>
        <dbReference type="Proteomes" id="UP000192328"/>
    </source>
</evidence>
<reference evidence="1" key="1">
    <citation type="submission" date="2017-04" db="EMBL/GenBank/DDBJ databases">
        <authorList>
            <person name="Varghese N."/>
            <person name="Submissions S."/>
        </authorList>
    </citation>
    <scope>NUCLEOTIDE SEQUENCE</scope>
    <source>
        <strain evidence="1">WTE2008</strain>
    </source>
</reference>